<name>A0A9K3CSP7_9EUKA</name>
<organism evidence="1 2">
    <name type="scientific">Kipferlia bialata</name>
    <dbReference type="NCBI Taxonomy" id="797122"/>
    <lineage>
        <taxon>Eukaryota</taxon>
        <taxon>Metamonada</taxon>
        <taxon>Carpediemonas-like organisms</taxon>
        <taxon>Kipferlia</taxon>
    </lineage>
</organism>
<evidence type="ECO:0000313" key="2">
    <source>
        <dbReference type="Proteomes" id="UP000265618"/>
    </source>
</evidence>
<sequence length="56" mass="6245">SKTRSQVVDKHDEGVASLAISNDGRYLAAGVSYSWERGRPQTVTRDRVVVYTDTDM</sequence>
<proteinExistence type="predicted"/>
<dbReference type="Proteomes" id="UP000265618">
    <property type="component" value="Unassembled WGS sequence"/>
</dbReference>
<accession>A0A9K3CSP7</accession>
<evidence type="ECO:0000313" key="1">
    <source>
        <dbReference type="EMBL" id="GIQ81445.1"/>
    </source>
</evidence>
<dbReference type="AlphaFoldDB" id="A0A9K3CSP7"/>
<reference evidence="1 2" key="1">
    <citation type="journal article" date="2018" name="PLoS ONE">
        <title>The draft genome of Kipferlia bialata reveals reductive genome evolution in fornicate parasites.</title>
        <authorList>
            <person name="Tanifuji G."/>
            <person name="Takabayashi S."/>
            <person name="Kume K."/>
            <person name="Takagi M."/>
            <person name="Nakayama T."/>
            <person name="Kamikawa R."/>
            <person name="Inagaki Y."/>
            <person name="Hashimoto T."/>
        </authorList>
    </citation>
    <scope>NUCLEOTIDE SEQUENCE [LARGE SCALE GENOMIC DNA]</scope>
    <source>
        <strain evidence="1">NY0173</strain>
    </source>
</reference>
<dbReference type="OrthoDB" id="10262475at2759"/>
<gene>
    <name evidence="1" type="ORF">KIPB_002405</name>
</gene>
<protein>
    <submittedName>
        <fullName evidence="1">Uncharacterized protein</fullName>
    </submittedName>
</protein>
<comment type="caution">
    <text evidence="1">The sequence shown here is derived from an EMBL/GenBank/DDBJ whole genome shotgun (WGS) entry which is preliminary data.</text>
</comment>
<feature type="non-terminal residue" evidence="1">
    <location>
        <position position="56"/>
    </location>
</feature>
<dbReference type="EMBL" id="BDIP01000396">
    <property type="protein sequence ID" value="GIQ81445.1"/>
    <property type="molecule type" value="Genomic_DNA"/>
</dbReference>
<keyword evidence="2" id="KW-1185">Reference proteome</keyword>